<dbReference type="Proteomes" id="UP000241167">
    <property type="component" value="Unassembled WGS sequence"/>
</dbReference>
<comment type="caution">
    <text evidence="8">The sequence shown here is derived from an EMBL/GenBank/DDBJ whole genome shotgun (WGS) entry which is preliminary data.</text>
</comment>
<accession>A0A2P7QGG3</accession>
<dbReference type="SMART" id="SM00560">
    <property type="entry name" value="LamGL"/>
    <property type="match status" value="1"/>
</dbReference>
<reference evidence="8 9" key="1">
    <citation type="submission" date="2018-03" db="EMBL/GenBank/DDBJ databases">
        <title>The draft genome of Sphingosinicella sp. GL-C-18.</title>
        <authorList>
            <person name="Liu L."/>
            <person name="Li L."/>
            <person name="Liang L."/>
            <person name="Zhang X."/>
            <person name="Wang T."/>
        </authorList>
    </citation>
    <scope>NUCLEOTIDE SEQUENCE [LARGE SCALE GENOMIC DNA]</scope>
    <source>
        <strain evidence="8 9">GL-C-18</strain>
    </source>
</reference>
<name>A0A2P7QGG3_9SPHN</name>
<keyword evidence="3 8" id="KW-0378">Hydrolase</keyword>
<evidence type="ECO:0000256" key="6">
    <source>
        <dbReference type="SAM" id="SignalP"/>
    </source>
</evidence>
<evidence type="ECO:0000256" key="2">
    <source>
        <dbReference type="ARBA" id="ARBA00022729"/>
    </source>
</evidence>
<dbReference type="InterPro" id="IPR036156">
    <property type="entry name" value="Beta-gal/glucu_dom_sf"/>
</dbReference>
<evidence type="ECO:0000256" key="5">
    <source>
        <dbReference type="ARBA" id="ARBA00023295"/>
    </source>
</evidence>
<evidence type="ECO:0000259" key="7">
    <source>
        <dbReference type="SMART" id="SM00560"/>
    </source>
</evidence>
<evidence type="ECO:0000256" key="1">
    <source>
        <dbReference type="ARBA" id="ARBA00007401"/>
    </source>
</evidence>
<dbReference type="Pfam" id="PF02836">
    <property type="entry name" value="Glyco_hydro_2_C"/>
    <property type="match status" value="1"/>
</dbReference>
<dbReference type="SUPFAM" id="SSF51445">
    <property type="entry name" value="(Trans)glycosidases"/>
    <property type="match status" value="1"/>
</dbReference>
<feature type="domain" description="LamG-like jellyroll fold" evidence="7">
    <location>
        <begin position="56"/>
        <end position="179"/>
    </location>
</feature>
<evidence type="ECO:0000313" key="8">
    <source>
        <dbReference type="EMBL" id="PSJ37064.1"/>
    </source>
</evidence>
<dbReference type="InterPro" id="IPR006102">
    <property type="entry name" value="Ig-like_GH2"/>
</dbReference>
<comment type="similarity">
    <text evidence="1">Belongs to the glycosyl hydrolase 2 family.</text>
</comment>
<protein>
    <submittedName>
        <fullName evidence="8">Glycoside hydrolase family 2</fullName>
    </submittedName>
</protein>
<organism evidence="8 9">
    <name type="scientific">Allosphingosinicella deserti</name>
    <dbReference type="NCBI Taxonomy" id="2116704"/>
    <lineage>
        <taxon>Bacteria</taxon>
        <taxon>Pseudomonadati</taxon>
        <taxon>Pseudomonadota</taxon>
        <taxon>Alphaproteobacteria</taxon>
        <taxon>Sphingomonadales</taxon>
        <taxon>Sphingomonadaceae</taxon>
        <taxon>Allosphingosinicella</taxon>
    </lineage>
</organism>
<dbReference type="EMBL" id="PXYI01000010">
    <property type="protein sequence ID" value="PSJ37064.1"/>
    <property type="molecule type" value="Genomic_DNA"/>
</dbReference>
<dbReference type="Gene3D" id="2.60.120.200">
    <property type="match status" value="1"/>
</dbReference>
<dbReference type="AlphaFoldDB" id="A0A2P7QGG3"/>
<dbReference type="InterPro" id="IPR041351">
    <property type="entry name" value="Ig_GlcNase"/>
</dbReference>
<dbReference type="InterPro" id="IPR017853">
    <property type="entry name" value="GH"/>
</dbReference>
<dbReference type="PANTHER" id="PTHR43536">
    <property type="entry name" value="MANNOSYLGLYCOPROTEIN ENDO-BETA-MANNOSIDASE"/>
    <property type="match status" value="1"/>
</dbReference>
<dbReference type="SUPFAM" id="SSF49303">
    <property type="entry name" value="beta-Galactosidase/glucuronidase domain"/>
    <property type="match status" value="3"/>
</dbReference>
<dbReference type="InterPro" id="IPR013783">
    <property type="entry name" value="Ig-like_fold"/>
</dbReference>
<dbReference type="InterPro" id="IPR054593">
    <property type="entry name" value="Beta-mannosidase-like_N2"/>
</dbReference>
<dbReference type="InterPro" id="IPR013320">
    <property type="entry name" value="ConA-like_dom_sf"/>
</dbReference>
<dbReference type="Gene3D" id="2.60.120.260">
    <property type="entry name" value="Galactose-binding domain-like"/>
    <property type="match status" value="1"/>
</dbReference>
<keyword evidence="9" id="KW-1185">Reference proteome</keyword>
<dbReference type="Pfam" id="PF18368">
    <property type="entry name" value="Ig_GlcNase"/>
    <property type="match status" value="1"/>
</dbReference>
<feature type="signal peptide" evidence="6">
    <location>
        <begin position="1"/>
        <end position="21"/>
    </location>
</feature>
<dbReference type="Gene3D" id="3.20.20.80">
    <property type="entry name" value="Glycosidases"/>
    <property type="match status" value="1"/>
</dbReference>
<dbReference type="InterPro" id="IPR008979">
    <property type="entry name" value="Galactose-bd-like_sf"/>
</dbReference>
<dbReference type="OrthoDB" id="9758603at2"/>
<dbReference type="SUPFAM" id="SSF49899">
    <property type="entry name" value="Concanavalin A-like lectins/glucanases"/>
    <property type="match status" value="1"/>
</dbReference>
<dbReference type="Pfam" id="PF00703">
    <property type="entry name" value="Glyco_hydro_2"/>
    <property type="match status" value="1"/>
</dbReference>
<keyword evidence="4" id="KW-1015">Disulfide bond</keyword>
<dbReference type="GO" id="GO:0004553">
    <property type="term" value="F:hydrolase activity, hydrolyzing O-glycosyl compounds"/>
    <property type="evidence" value="ECO:0007669"/>
    <property type="project" value="InterPro"/>
</dbReference>
<feature type="chain" id="PRO_5015162679" evidence="6">
    <location>
        <begin position="22"/>
        <end position="1136"/>
    </location>
</feature>
<keyword evidence="5" id="KW-0326">Glycosidase</keyword>
<evidence type="ECO:0000256" key="3">
    <source>
        <dbReference type="ARBA" id="ARBA00022801"/>
    </source>
</evidence>
<dbReference type="GO" id="GO:0005975">
    <property type="term" value="P:carbohydrate metabolic process"/>
    <property type="evidence" value="ECO:0007669"/>
    <property type="project" value="InterPro"/>
</dbReference>
<dbReference type="PANTHER" id="PTHR43536:SF1">
    <property type="entry name" value="MANNOSYLGLYCOPROTEIN ENDO-BETA-MANNOSIDASE"/>
    <property type="match status" value="1"/>
</dbReference>
<dbReference type="InterPro" id="IPR006103">
    <property type="entry name" value="Glyco_hydro_2_cat"/>
</dbReference>
<dbReference type="InterPro" id="IPR043534">
    <property type="entry name" value="EBDG/EBM"/>
</dbReference>
<dbReference type="InterPro" id="IPR006558">
    <property type="entry name" value="LamG-like"/>
</dbReference>
<keyword evidence="2 6" id="KW-0732">Signal</keyword>
<evidence type="ECO:0000313" key="9">
    <source>
        <dbReference type="Proteomes" id="UP000241167"/>
    </source>
</evidence>
<gene>
    <name evidence="8" type="ORF">C7I55_23655</name>
</gene>
<dbReference type="RefSeq" id="WP_106515505.1">
    <property type="nucleotide sequence ID" value="NZ_PXYI01000010.1"/>
</dbReference>
<proteinExistence type="inferred from homology"/>
<evidence type="ECO:0000256" key="4">
    <source>
        <dbReference type="ARBA" id="ARBA00023157"/>
    </source>
</evidence>
<dbReference type="SUPFAM" id="SSF49785">
    <property type="entry name" value="Galactose-binding domain-like"/>
    <property type="match status" value="1"/>
</dbReference>
<dbReference type="Pfam" id="PF13385">
    <property type="entry name" value="Laminin_G_3"/>
    <property type="match status" value="1"/>
</dbReference>
<dbReference type="Pfam" id="PF22666">
    <property type="entry name" value="Glyco_hydro_2_N2"/>
    <property type="match status" value="1"/>
</dbReference>
<sequence length="1136" mass="123518">MRTLQIGTSIAALALASAAPAAIPDNGGPFNVSILQGGIGVERELKGADAMLGTERPFGLSSWVRPDAERKGRIVLLAAGAGDDCRCLVIDDGRLAFRSGGRTLSSGAVIAAGRWTHVAASSDGRIVSLYVGGRRVASGPLPQPAIAARFAVAPPIEGEPHFGGSLVGATLHDNALSAAAIAADIRARPDFDLVQMWKVGVGWEWQKQANTGLWRQQDPWTLPQGKGGTTRPVAKPIDAQPVIERIADDRWQVNGWRLAAAPDVKADGAQLSTARFDARKWHAATVPGTVLTTLVDRGVYPDPYYGLNNLAIPESLSRQDYWYRTSFAIPPEAAGKRLTLVFNGINYASEVWLNGRKLGGTVGAFIRGQFDITPAAGENVVAVRVSPPPHPGIPHEQSIKGGVGENGGQMAIDGPTFVATEGWDWIPGIRDRNTGIWLPVELQAHGAVRILDPQVVTDLPLPRTDSADLYIEVPVRNEGGAPRPVTVRAAFDDVVVEKTITAPAGESSVRFTPAEFPALRVSNPKLWWPNGYGDPALHVLRVTALDGGTASDSKDVRFGIREVSYDLSLFDSKGRLRRVNVQTTDGKLAGEKLIDVTHEGIKQSPRGFAESLTPAGEKSRGVTDIAETLPEPHLAIRINGVKIAARGGNWGMDDAMKRVPRERLEPYFRLQKEANMNIIRNWMGTNTEPQFYDLADEYGMMVMNDFWQSTQNFQVEPQDPQLFLANARDTVSRYRNHPSIILWFGRNEGVPYPMLNEGLDDTVAALDGTRWFTGSSNVVNLQGSGPYNYRPPVGYFTDLATGFSVETGTPSLSTLESVKSTVPQADLWPLSDTLAYHDWHFAGNGDTKTFMQTLDTMFGQATSLEDFERKAQMMNLETHKAMYEGFLGHLWTKNSGRLLWMTHPAWPSNAWQIYSWDYDTHAAYYGAKKATEPLHVQLNLPDNALVVLNTTREDRPGLTATTRVVGLDNRELFTRSDKVDAKANRATRLPAIPLDPLLVQNGVALVSLRLVDGGGQLVSENFYWRGKDIAAYRALNNLAPAALGLTAAAGDVVGSDRVVTATLTNRTGIPALNAKLTLVDPKGERILPAFYSDNYVALLPGESKTITIRYPATVTAPAGLTLRGWNVVPQTVRTGQ</sequence>
<dbReference type="Gene3D" id="2.60.40.10">
    <property type="entry name" value="Immunoglobulins"/>
    <property type="match status" value="3"/>
</dbReference>